<reference evidence="2 3" key="1">
    <citation type="submission" date="2020-08" db="EMBL/GenBank/DDBJ databases">
        <title>Genomic Encyclopedia of Type Strains, Phase IV (KMG-IV): sequencing the most valuable type-strain genomes for metagenomic binning, comparative biology and taxonomic classification.</title>
        <authorList>
            <person name="Goeker M."/>
        </authorList>
    </citation>
    <scope>NUCLEOTIDE SEQUENCE [LARGE SCALE GENOMIC DNA]</scope>
    <source>
        <strain evidence="2 3">DSM 29007</strain>
    </source>
</reference>
<comment type="caution">
    <text evidence="2">The sequence shown here is derived from an EMBL/GenBank/DDBJ whole genome shotgun (WGS) entry which is preliminary data.</text>
</comment>
<dbReference type="Proteomes" id="UP000582837">
    <property type="component" value="Unassembled WGS sequence"/>
</dbReference>
<evidence type="ECO:0000313" key="2">
    <source>
        <dbReference type="EMBL" id="MBB6071120.1"/>
    </source>
</evidence>
<sequence>MPSAPDAAPYFISGPSCARSRLPPPVRFAIFFGVLFAIRAALPHTSLSAAVQVLALAAAATILVWRLWWGCSESRRGGVVLLAVLWIAALAKIAVQL</sequence>
<keyword evidence="3" id="KW-1185">Reference proteome</keyword>
<accession>A0A841GZC8</accession>
<dbReference type="EMBL" id="JACHIA010000007">
    <property type="protein sequence ID" value="MBB6071120.1"/>
    <property type="molecule type" value="Genomic_DNA"/>
</dbReference>
<proteinExistence type="predicted"/>
<keyword evidence="1" id="KW-1133">Transmembrane helix</keyword>
<feature type="transmembrane region" description="Helical" evidence="1">
    <location>
        <begin position="75"/>
        <end position="95"/>
    </location>
</feature>
<protein>
    <submittedName>
        <fullName evidence="2">Uncharacterized protein</fullName>
    </submittedName>
</protein>
<keyword evidence="1" id="KW-0472">Membrane</keyword>
<name>A0A841GZC8_9BACT</name>
<organism evidence="2 3">
    <name type="scientific">Longimicrobium terrae</name>
    <dbReference type="NCBI Taxonomy" id="1639882"/>
    <lineage>
        <taxon>Bacteria</taxon>
        <taxon>Pseudomonadati</taxon>
        <taxon>Gemmatimonadota</taxon>
        <taxon>Longimicrobiia</taxon>
        <taxon>Longimicrobiales</taxon>
        <taxon>Longimicrobiaceae</taxon>
        <taxon>Longimicrobium</taxon>
    </lineage>
</organism>
<evidence type="ECO:0000256" key="1">
    <source>
        <dbReference type="SAM" id="Phobius"/>
    </source>
</evidence>
<evidence type="ECO:0000313" key="3">
    <source>
        <dbReference type="Proteomes" id="UP000582837"/>
    </source>
</evidence>
<gene>
    <name evidence="2" type="ORF">HNQ61_002744</name>
</gene>
<feature type="transmembrane region" description="Helical" evidence="1">
    <location>
        <begin position="49"/>
        <end position="69"/>
    </location>
</feature>
<dbReference type="AlphaFoldDB" id="A0A841GZC8"/>
<dbReference type="RefSeq" id="WP_170033725.1">
    <property type="nucleotide sequence ID" value="NZ_JABDTL010000001.1"/>
</dbReference>
<keyword evidence="1" id="KW-0812">Transmembrane</keyword>